<accession>A0A176S3S7</accession>
<dbReference type="EMBL" id="LUTY01000814">
    <property type="protein sequence ID" value="OAD22655.1"/>
    <property type="molecule type" value="Genomic_DNA"/>
</dbReference>
<reference evidence="1 2" key="1">
    <citation type="submission" date="2016-05" db="EMBL/GenBank/DDBJ databases">
        <title>Single-cell genome of chain-forming Candidatus Thiomargarita nelsonii and comparison to other large sulfur-oxidizing bacteria.</title>
        <authorList>
            <person name="Winkel M."/>
            <person name="Salman V."/>
            <person name="Woyke T."/>
            <person name="Schulz-Vogt H."/>
            <person name="Richter M."/>
            <person name="Flood B."/>
            <person name="Bailey J."/>
            <person name="Amann R."/>
            <person name="Mussmann M."/>
        </authorList>
    </citation>
    <scope>NUCLEOTIDE SEQUENCE [LARGE SCALE GENOMIC DNA]</scope>
    <source>
        <strain evidence="1 2">THI036</strain>
    </source>
</reference>
<dbReference type="Proteomes" id="UP000076962">
    <property type="component" value="Unassembled WGS sequence"/>
</dbReference>
<protein>
    <submittedName>
        <fullName evidence="1">Uncharacterized protein</fullName>
    </submittedName>
</protein>
<comment type="caution">
    <text evidence="1">The sequence shown here is derived from an EMBL/GenBank/DDBJ whole genome shotgun (WGS) entry which is preliminary data.</text>
</comment>
<name>A0A176S3S7_9GAMM</name>
<evidence type="ECO:0000313" key="1">
    <source>
        <dbReference type="EMBL" id="OAD22655.1"/>
    </source>
</evidence>
<evidence type="ECO:0000313" key="2">
    <source>
        <dbReference type="Proteomes" id="UP000076962"/>
    </source>
</evidence>
<dbReference type="AlphaFoldDB" id="A0A176S3S7"/>
<gene>
    <name evidence="1" type="ORF">THIOM_001530</name>
</gene>
<organism evidence="1 2">
    <name type="scientific">Candidatus Thiomargarita nelsonii</name>
    <dbReference type="NCBI Taxonomy" id="1003181"/>
    <lineage>
        <taxon>Bacteria</taxon>
        <taxon>Pseudomonadati</taxon>
        <taxon>Pseudomonadota</taxon>
        <taxon>Gammaproteobacteria</taxon>
        <taxon>Thiotrichales</taxon>
        <taxon>Thiotrichaceae</taxon>
        <taxon>Thiomargarita</taxon>
    </lineage>
</organism>
<keyword evidence="2" id="KW-1185">Reference proteome</keyword>
<sequence>MTCTKLIGGKGGIPKTFPFLRLMVRRMHPTHIYRRSDKDFGPKPSRFSKPRRFFKLIIFMKIYMCKVRRTHPTHIY</sequence>
<proteinExistence type="predicted"/>